<evidence type="ECO:0000313" key="12">
    <source>
        <dbReference type="Proteomes" id="UP000287361"/>
    </source>
</evidence>
<keyword evidence="9 10" id="KW-1208">Phospholipid metabolism</keyword>
<comment type="pathway">
    <text evidence="10">Lipid metabolism; phospholipid metabolism.</text>
</comment>
<dbReference type="EMBL" id="BHVZ01000001">
    <property type="protein sequence ID" value="GCB28843.1"/>
    <property type="molecule type" value="Genomic_DNA"/>
</dbReference>
<feature type="transmembrane region" description="Helical" evidence="10">
    <location>
        <begin position="137"/>
        <end position="159"/>
    </location>
</feature>
<keyword evidence="5 10" id="KW-1133">Transmembrane helix</keyword>
<comment type="caution">
    <text evidence="11">The sequence shown here is derived from an EMBL/GenBank/DDBJ whole genome shotgun (WGS) entry which is preliminary data.</text>
</comment>
<evidence type="ECO:0000256" key="7">
    <source>
        <dbReference type="ARBA" id="ARBA00023136"/>
    </source>
</evidence>
<dbReference type="PANTHER" id="PTHR30309:SF0">
    <property type="entry name" value="GLYCEROL-3-PHOSPHATE ACYLTRANSFERASE-RELATED"/>
    <property type="match status" value="1"/>
</dbReference>
<evidence type="ECO:0000256" key="8">
    <source>
        <dbReference type="ARBA" id="ARBA00023209"/>
    </source>
</evidence>
<proteinExistence type="inferred from homology"/>
<reference evidence="11 12" key="1">
    <citation type="submission" date="2018-10" db="EMBL/GenBank/DDBJ databases">
        <title>Draft Genome Sequence of Anaerotignum sp. KCTC 15736.</title>
        <authorList>
            <person name="Choi S.H."/>
            <person name="Kim J.S."/>
            <person name="Kang S.W."/>
            <person name="Lee J.S."/>
            <person name="Park S.H."/>
        </authorList>
    </citation>
    <scope>NUCLEOTIDE SEQUENCE [LARGE SCALE GENOMIC DNA]</scope>
    <source>
        <strain evidence="11 12">KCTC 15736</strain>
    </source>
</reference>
<comment type="caution">
    <text evidence="10">Lacks conserved residue(s) required for the propagation of feature annotation.</text>
</comment>
<evidence type="ECO:0000256" key="5">
    <source>
        <dbReference type="ARBA" id="ARBA00022989"/>
    </source>
</evidence>
<sequence>MFRLICLCIGYCIGCIETAYVVGRIWQVDLRQHGSGNLGTTNALRVLGKKAGALVFIGDIMKSVIAFVICRAIFGSNLAGVYGSVGAVLGHNYPFYLKFKGGKGIAVMIGMTAAMAFSMDIRLAIPNALIGFGMAFATRYVSVGSLLFALTLPISAYLLGFPREMLYLTIFVSAMAFWRHRGNIKKLLNGTENKFGSKK</sequence>
<dbReference type="PANTHER" id="PTHR30309">
    <property type="entry name" value="INNER MEMBRANE PROTEIN YGIH"/>
    <property type="match status" value="1"/>
</dbReference>
<evidence type="ECO:0000256" key="10">
    <source>
        <dbReference type="HAMAP-Rule" id="MF_01043"/>
    </source>
</evidence>
<dbReference type="GO" id="GO:0043772">
    <property type="term" value="F:acyl-phosphate glycerol-3-phosphate acyltransferase activity"/>
    <property type="evidence" value="ECO:0007669"/>
    <property type="project" value="UniProtKB-UniRule"/>
</dbReference>
<dbReference type="Proteomes" id="UP000287361">
    <property type="component" value="Unassembled WGS sequence"/>
</dbReference>
<comment type="similarity">
    <text evidence="10">Belongs to the PlsY family.</text>
</comment>
<evidence type="ECO:0000313" key="11">
    <source>
        <dbReference type="EMBL" id="GCB28843.1"/>
    </source>
</evidence>
<dbReference type="NCBIfam" id="TIGR00023">
    <property type="entry name" value="glycerol-3-phosphate 1-O-acyltransferase PlsY"/>
    <property type="match status" value="1"/>
</dbReference>
<dbReference type="SMART" id="SM01207">
    <property type="entry name" value="G3P_acyltransf"/>
    <property type="match status" value="1"/>
</dbReference>
<comment type="function">
    <text evidence="10">Catalyzes the transfer of an acyl group from acyl-phosphate (acyl-PO(4)) to glycerol-3-phosphate (G3P) to form lysophosphatidic acid (LPA). This enzyme utilizes acyl-phosphate as fatty acyl donor, but not acyl-CoA or acyl-ACP.</text>
</comment>
<dbReference type="GO" id="GO:0005886">
    <property type="term" value="C:plasma membrane"/>
    <property type="evidence" value="ECO:0007669"/>
    <property type="project" value="UniProtKB-SubCell"/>
</dbReference>
<keyword evidence="4 10" id="KW-0812">Transmembrane</keyword>
<dbReference type="OrthoDB" id="9777124at2"/>
<comment type="subcellular location">
    <subcellularLocation>
        <location evidence="10">Cell membrane</location>
        <topology evidence="10">Multi-pass membrane protein</topology>
    </subcellularLocation>
</comment>
<feature type="transmembrane region" description="Helical" evidence="10">
    <location>
        <begin position="64"/>
        <end position="85"/>
    </location>
</feature>
<keyword evidence="3 10" id="KW-0808">Transferase</keyword>
<dbReference type="HAMAP" id="MF_01043">
    <property type="entry name" value="PlsY"/>
    <property type="match status" value="1"/>
</dbReference>
<comment type="subunit">
    <text evidence="10">Probably interacts with PlsX.</text>
</comment>
<keyword evidence="8 10" id="KW-0594">Phospholipid biosynthesis</keyword>
<evidence type="ECO:0000256" key="3">
    <source>
        <dbReference type="ARBA" id="ARBA00022679"/>
    </source>
</evidence>
<evidence type="ECO:0000256" key="2">
    <source>
        <dbReference type="ARBA" id="ARBA00022516"/>
    </source>
</evidence>
<dbReference type="GO" id="GO:0008654">
    <property type="term" value="P:phospholipid biosynthetic process"/>
    <property type="evidence" value="ECO:0007669"/>
    <property type="project" value="UniProtKB-UniRule"/>
</dbReference>
<keyword evidence="7 10" id="KW-0472">Membrane</keyword>
<gene>
    <name evidence="10 11" type="primary">plsY</name>
    <name evidence="11" type="ORF">KGMB03357_05040</name>
</gene>
<keyword evidence="1 10" id="KW-1003">Cell membrane</keyword>
<accession>A0A401LB99</accession>
<organism evidence="11 12">
    <name type="scientific">Anaerotignum faecicola</name>
    <dbReference type="NCBI Taxonomy" id="2358141"/>
    <lineage>
        <taxon>Bacteria</taxon>
        <taxon>Bacillati</taxon>
        <taxon>Bacillota</taxon>
        <taxon>Clostridia</taxon>
        <taxon>Lachnospirales</taxon>
        <taxon>Anaerotignaceae</taxon>
        <taxon>Anaerotignum</taxon>
    </lineage>
</organism>
<keyword evidence="11" id="KW-0012">Acyltransferase</keyword>
<dbReference type="Pfam" id="PF02660">
    <property type="entry name" value="G3P_acyltransf"/>
    <property type="match status" value="1"/>
</dbReference>
<keyword evidence="6 10" id="KW-0443">Lipid metabolism</keyword>
<keyword evidence="2 10" id="KW-0444">Lipid biosynthesis</keyword>
<keyword evidence="12" id="KW-1185">Reference proteome</keyword>
<dbReference type="RefSeq" id="WP_016407485.1">
    <property type="nucleotide sequence ID" value="NZ_DAWBID010000007.1"/>
</dbReference>
<protein>
    <recommendedName>
        <fullName evidence="10">Glycerol-3-phosphate acyltransferase</fullName>
    </recommendedName>
    <alternativeName>
        <fullName evidence="10">Acyl-PO4 G3P acyltransferase</fullName>
    </alternativeName>
    <alternativeName>
        <fullName evidence="10">Acyl-phosphate--glycerol-3-phosphate acyltransferase</fullName>
    </alternativeName>
    <alternativeName>
        <fullName evidence="10">G3P acyltransferase</fullName>
        <shortName evidence="10">GPAT</shortName>
        <ecNumber evidence="10">2.3.1.275</ecNumber>
    </alternativeName>
    <alternativeName>
        <fullName evidence="10">Lysophosphatidic acid synthase</fullName>
        <shortName evidence="10">LPA synthase</shortName>
    </alternativeName>
</protein>
<evidence type="ECO:0000256" key="6">
    <source>
        <dbReference type="ARBA" id="ARBA00023098"/>
    </source>
</evidence>
<feature type="transmembrane region" description="Helical" evidence="10">
    <location>
        <begin position="105"/>
        <end position="125"/>
    </location>
</feature>
<dbReference type="EC" id="2.3.1.275" evidence="10"/>
<comment type="catalytic activity">
    <reaction evidence="10">
        <text>an acyl phosphate + sn-glycerol 3-phosphate = a 1-acyl-sn-glycero-3-phosphate + phosphate</text>
        <dbReference type="Rhea" id="RHEA:34075"/>
        <dbReference type="ChEBI" id="CHEBI:43474"/>
        <dbReference type="ChEBI" id="CHEBI:57597"/>
        <dbReference type="ChEBI" id="CHEBI:57970"/>
        <dbReference type="ChEBI" id="CHEBI:59918"/>
        <dbReference type="EC" id="2.3.1.275"/>
    </reaction>
</comment>
<dbReference type="GeneID" id="86193508"/>
<dbReference type="UniPathway" id="UPA00085"/>
<name>A0A401LB99_9FIRM</name>
<dbReference type="InterPro" id="IPR003811">
    <property type="entry name" value="G3P_acylTferase_PlsY"/>
</dbReference>
<dbReference type="AlphaFoldDB" id="A0A401LB99"/>
<evidence type="ECO:0000256" key="1">
    <source>
        <dbReference type="ARBA" id="ARBA00022475"/>
    </source>
</evidence>
<evidence type="ECO:0000256" key="4">
    <source>
        <dbReference type="ARBA" id="ARBA00022692"/>
    </source>
</evidence>
<evidence type="ECO:0000256" key="9">
    <source>
        <dbReference type="ARBA" id="ARBA00023264"/>
    </source>
</evidence>